<organism evidence="1 2">
    <name type="scientific">Psylliodes chrysocephalus</name>
    <dbReference type="NCBI Taxonomy" id="3402493"/>
    <lineage>
        <taxon>Eukaryota</taxon>
        <taxon>Metazoa</taxon>
        <taxon>Ecdysozoa</taxon>
        <taxon>Arthropoda</taxon>
        <taxon>Hexapoda</taxon>
        <taxon>Insecta</taxon>
        <taxon>Pterygota</taxon>
        <taxon>Neoptera</taxon>
        <taxon>Endopterygota</taxon>
        <taxon>Coleoptera</taxon>
        <taxon>Polyphaga</taxon>
        <taxon>Cucujiformia</taxon>
        <taxon>Chrysomeloidea</taxon>
        <taxon>Chrysomelidae</taxon>
        <taxon>Galerucinae</taxon>
        <taxon>Alticini</taxon>
        <taxon>Psylliodes</taxon>
    </lineage>
</organism>
<proteinExistence type="predicted"/>
<dbReference type="OrthoDB" id="6777577at2759"/>
<name>A0A9P0GHL9_9CUCU</name>
<dbReference type="AlphaFoldDB" id="A0A9P0GHL9"/>
<keyword evidence="2" id="KW-1185">Reference proteome</keyword>
<dbReference type="Proteomes" id="UP001153636">
    <property type="component" value="Chromosome 4"/>
</dbReference>
<evidence type="ECO:0000313" key="1">
    <source>
        <dbReference type="EMBL" id="CAH1109522.1"/>
    </source>
</evidence>
<accession>A0A9P0GHL9</accession>
<dbReference type="PANTHER" id="PTHR47331">
    <property type="entry name" value="PHD-TYPE DOMAIN-CONTAINING PROTEIN"/>
    <property type="match status" value="1"/>
</dbReference>
<reference evidence="1" key="1">
    <citation type="submission" date="2022-01" db="EMBL/GenBank/DDBJ databases">
        <authorList>
            <person name="King R."/>
        </authorList>
    </citation>
    <scope>NUCLEOTIDE SEQUENCE</scope>
</reference>
<dbReference type="EMBL" id="OV651816">
    <property type="protein sequence ID" value="CAH1109522.1"/>
    <property type="molecule type" value="Genomic_DNA"/>
</dbReference>
<gene>
    <name evidence="1" type="ORF">PSYICH_LOCUS10442</name>
</gene>
<protein>
    <submittedName>
        <fullName evidence="1">Uncharacterized protein</fullName>
    </submittedName>
</protein>
<evidence type="ECO:0000313" key="2">
    <source>
        <dbReference type="Proteomes" id="UP001153636"/>
    </source>
</evidence>
<sequence>MVSRMIKVITSEIEVKIDKIYLWNDSRTVLIWIKSENLRFKIFVAHRIGEILEIIDRNDWQWISTKENVADEATRAAKHMFYLERWFYGPKFLQLNKELPIQDLERENRQEISEDELEIRKSPIMTLQNISNQSVYLPDPRRFSKLERLVRSTAWVLRFSKALTKTRVESNRKYRINRKLMNFKNLEALTVDEIENAENSWRYKKNIMEKKSNKSMMEKI</sequence>